<proteinExistence type="predicted"/>
<dbReference type="AlphaFoldDB" id="X1IND0"/>
<name>X1IND0_9ZZZZ</name>
<protein>
    <submittedName>
        <fullName evidence="1">Uncharacterized protein</fullName>
    </submittedName>
</protein>
<accession>X1IND0</accession>
<reference evidence="1" key="1">
    <citation type="journal article" date="2014" name="Front. Microbiol.">
        <title>High frequency of phylogenetically diverse reductive dehalogenase-homologous genes in deep subseafloor sedimentary metagenomes.</title>
        <authorList>
            <person name="Kawai M."/>
            <person name="Futagami T."/>
            <person name="Toyoda A."/>
            <person name="Takaki Y."/>
            <person name="Nishi S."/>
            <person name="Hori S."/>
            <person name="Arai W."/>
            <person name="Tsubouchi T."/>
            <person name="Morono Y."/>
            <person name="Uchiyama I."/>
            <person name="Ito T."/>
            <person name="Fujiyama A."/>
            <person name="Inagaki F."/>
            <person name="Takami H."/>
        </authorList>
    </citation>
    <scope>NUCLEOTIDE SEQUENCE</scope>
    <source>
        <strain evidence="1">Expedition CK06-06</strain>
    </source>
</reference>
<dbReference type="EMBL" id="BARU01027131">
    <property type="protein sequence ID" value="GAH70760.1"/>
    <property type="molecule type" value="Genomic_DNA"/>
</dbReference>
<comment type="caution">
    <text evidence="1">The sequence shown here is derived from an EMBL/GenBank/DDBJ whole genome shotgun (WGS) entry which is preliminary data.</text>
</comment>
<sequence length="87" mass="9627">GLIRRSISYAHQNHRGISSSDADVTVSYDIPIWGVLSPTGSAGMDEYLDEDQSGYLWHRPNPPGNTGSITGLALWYHPAWAYHVTLE</sequence>
<evidence type="ECO:0000313" key="1">
    <source>
        <dbReference type="EMBL" id="GAH70760.1"/>
    </source>
</evidence>
<gene>
    <name evidence="1" type="ORF">S03H2_43486</name>
</gene>
<organism evidence="1">
    <name type="scientific">marine sediment metagenome</name>
    <dbReference type="NCBI Taxonomy" id="412755"/>
    <lineage>
        <taxon>unclassified sequences</taxon>
        <taxon>metagenomes</taxon>
        <taxon>ecological metagenomes</taxon>
    </lineage>
</organism>
<feature type="non-terminal residue" evidence="1">
    <location>
        <position position="1"/>
    </location>
</feature>